<sequence>MSAFCLGLAGPASAPAEPDSACCMELPTAAADAVGSPAATALVSFPGGPGDLELALEEELALLAAGERPSDPGEHPPAEPGPPAEGAGLQSPPAQDPELLSVIRQKEKDLVLAARLGKALLERNQDMSRQYEQMHKELTDKLEHLEQEKHELRRRFENREGEWEGRVSELESDVKQLQDELERQQVHLREADREKTRAVQELSEQNQRLLDQLSRASEVERQLSMQVHALREDFREKNSSTNQHIIRLESLQAEQVLEIKMLSDRKRELEHRLSATLEENDLLQGTVEELQDRVLILERQGHDKDLQLHQSQLELQEVRLSYRQLQVKVDELTEERSLQSSAATSTSLLSEIEQSMEAEELEQEREQVTLLSVEMTALKEERDRLRMTSEDKEPKEQLQKAIRDRDEAIAKKNAVELELAKCKMDMMSLNSQLLDAIQQKLNLSQQLEAWQDDMHRVIDRQLMDTHLKERSRPAAALSRAHGAGHGDEPSTTEGKRLFSFFRKI</sequence>
<evidence type="ECO:0000256" key="1">
    <source>
        <dbReference type="ARBA" id="ARBA00023054"/>
    </source>
</evidence>
<feature type="region of interest" description="Disordered" evidence="3">
    <location>
        <begin position="470"/>
        <end position="493"/>
    </location>
</feature>
<evidence type="ECO:0000256" key="2">
    <source>
        <dbReference type="SAM" id="Coils"/>
    </source>
</evidence>
<feature type="coiled-coil region" evidence="2">
    <location>
        <begin position="121"/>
        <end position="219"/>
    </location>
</feature>
<dbReference type="GeneID" id="114510126"/>
<reference evidence="5" key="1">
    <citation type="submission" date="2025-08" db="UniProtKB">
        <authorList>
            <consortium name="RefSeq"/>
        </authorList>
    </citation>
    <scope>IDENTIFICATION</scope>
    <source>
        <tissue evidence="5">Muscle</tissue>
    </source>
</reference>
<dbReference type="RefSeq" id="XP_035870047.1">
    <property type="nucleotide sequence ID" value="XM_036014154.1"/>
</dbReference>
<accession>A0A7E6CT50</accession>
<keyword evidence="1 2" id="KW-0175">Coiled coil</keyword>
<dbReference type="InterPro" id="IPR051149">
    <property type="entry name" value="Spindly/BICDR_Dynein_Adapter"/>
</dbReference>
<dbReference type="PANTHER" id="PTHR32123">
    <property type="entry name" value="BICD FAMILY-LIKE CARGO ADAPTER"/>
    <property type="match status" value="1"/>
</dbReference>
<dbReference type="CTD" id="92558"/>
<evidence type="ECO:0000313" key="5">
    <source>
        <dbReference type="RefSeq" id="XP_035870047.1"/>
    </source>
</evidence>
<feature type="coiled-coil region" evidence="2">
    <location>
        <begin position="259"/>
        <end position="335"/>
    </location>
</feature>
<keyword evidence="4" id="KW-1185">Reference proteome</keyword>
<feature type="compositionally biased region" description="Basic and acidic residues" evidence="3">
    <location>
        <begin position="484"/>
        <end position="493"/>
    </location>
</feature>
<feature type="region of interest" description="Disordered" evidence="3">
    <location>
        <begin position="67"/>
        <end position="95"/>
    </location>
</feature>
<feature type="compositionally biased region" description="Basic and acidic residues" evidence="3">
    <location>
        <begin position="68"/>
        <end position="77"/>
    </location>
</feature>
<feature type="coiled-coil region" evidence="2">
    <location>
        <begin position="361"/>
        <end position="453"/>
    </location>
</feature>
<dbReference type="PANTHER" id="PTHR32123:SF12">
    <property type="entry name" value="BICD FAMILY-LIKE CARGO ADAPTER 1"/>
    <property type="match status" value="1"/>
</dbReference>
<gene>
    <name evidence="5" type="primary">BICDL1</name>
</gene>
<name>A0A7E6CT50_9CHIR</name>
<dbReference type="GO" id="GO:0047496">
    <property type="term" value="P:vesicle transport along microtubule"/>
    <property type="evidence" value="ECO:0007669"/>
    <property type="project" value="TreeGrafter"/>
</dbReference>
<evidence type="ECO:0000256" key="3">
    <source>
        <dbReference type="SAM" id="MobiDB-lite"/>
    </source>
</evidence>
<protein>
    <submittedName>
        <fullName evidence="5">BICD family-like cargo adapter 1 isoform X6</fullName>
    </submittedName>
</protein>
<dbReference type="AlphaFoldDB" id="A0A7E6CT50"/>
<dbReference type="Proteomes" id="UP000504628">
    <property type="component" value="Chromosome 13"/>
</dbReference>
<proteinExistence type="predicted"/>
<organism evidence="4 5">
    <name type="scientific">Phyllostomus discolor</name>
    <name type="common">pale spear-nosed bat</name>
    <dbReference type="NCBI Taxonomy" id="89673"/>
    <lineage>
        <taxon>Eukaryota</taxon>
        <taxon>Metazoa</taxon>
        <taxon>Chordata</taxon>
        <taxon>Craniata</taxon>
        <taxon>Vertebrata</taxon>
        <taxon>Euteleostomi</taxon>
        <taxon>Mammalia</taxon>
        <taxon>Eutheria</taxon>
        <taxon>Laurasiatheria</taxon>
        <taxon>Chiroptera</taxon>
        <taxon>Yangochiroptera</taxon>
        <taxon>Phyllostomidae</taxon>
        <taxon>Phyllostominae</taxon>
        <taxon>Phyllostomus</taxon>
    </lineage>
</organism>
<evidence type="ECO:0000313" key="4">
    <source>
        <dbReference type="Proteomes" id="UP000504628"/>
    </source>
</evidence>
<dbReference type="GO" id="GO:0055107">
    <property type="term" value="P:Golgi to secretory granule transport"/>
    <property type="evidence" value="ECO:0007669"/>
    <property type="project" value="TreeGrafter"/>
</dbReference>